<dbReference type="OrthoDB" id="6079248at2759"/>
<organism evidence="4 5">
    <name type="scientific">Candidula unifasciata</name>
    <dbReference type="NCBI Taxonomy" id="100452"/>
    <lineage>
        <taxon>Eukaryota</taxon>
        <taxon>Metazoa</taxon>
        <taxon>Spiralia</taxon>
        <taxon>Lophotrochozoa</taxon>
        <taxon>Mollusca</taxon>
        <taxon>Gastropoda</taxon>
        <taxon>Heterobranchia</taxon>
        <taxon>Euthyneura</taxon>
        <taxon>Panpulmonata</taxon>
        <taxon>Eupulmonata</taxon>
        <taxon>Stylommatophora</taxon>
        <taxon>Helicina</taxon>
        <taxon>Helicoidea</taxon>
        <taxon>Geomitridae</taxon>
        <taxon>Candidula</taxon>
    </lineage>
</organism>
<dbReference type="AlphaFoldDB" id="A0A8S3YDQ3"/>
<feature type="domain" description="CUB" evidence="3">
    <location>
        <begin position="8"/>
        <end position="119"/>
    </location>
</feature>
<evidence type="ECO:0000313" key="4">
    <source>
        <dbReference type="EMBL" id="CAG5114568.1"/>
    </source>
</evidence>
<accession>A0A8S3YDQ3</accession>
<dbReference type="InterPro" id="IPR035914">
    <property type="entry name" value="Sperma_CUB_dom_sf"/>
</dbReference>
<evidence type="ECO:0000256" key="1">
    <source>
        <dbReference type="ARBA" id="ARBA00023157"/>
    </source>
</evidence>
<dbReference type="InterPro" id="IPR000859">
    <property type="entry name" value="CUB_dom"/>
</dbReference>
<evidence type="ECO:0000256" key="2">
    <source>
        <dbReference type="PROSITE-ProRule" id="PRU00059"/>
    </source>
</evidence>
<sequence length="119" mass="13147">SGEICTTCARTGYRVIRVNASCGEFTIKTPFFGRGNYSNNSNCTFVLQSGPQRLVLSFLFSHFDVEKSPLCGHDSLCLNGRRFCGCLTPGMLLEYTLPALSSFTIFFRSNNMVTSSGFK</sequence>
<proteinExistence type="predicted"/>
<reference evidence="4" key="1">
    <citation type="submission" date="2021-04" db="EMBL/GenBank/DDBJ databases">
        <authorList>
            <consortium name="Molecular Ecology Group"/>
        </authorList>
    </citation>
    <scope>NUCLEOTIDE SEQUENCE</scope>
</reference>
<name>A0A8S3YDQ3_9EUPU</name>
<dbReference type="PROSITE" id="PS01180">
    <property type="entry name" value="CUB"/>
    <property type="match status" value="1"/>
</dbReference>
<gene>
    <name evidence="4" type="ORF">CUNI_LOCUS126</name>
</gene>
<feature type="non-terminal residue" evidence="4">
    <location>
        <position position="119"/>
    </location>
</feature>
<keyword evidence="1" id="KW-1015">Disulfide bond</keyword>
<dbReference type="Proteomes" id="UP000678393">
    <property type="component" value="Unassembled WGS sequence"/>
</dbReference>
<dbReference type="Gene3D" id="2.60.120.290">
    <property type="entry name" value="Spermadhesin, CUB domain"/>
    <property type="match status" value="1"/>
</dbReference>
<dbReference type="SUPFAM" id="SSF49854">
    <property type="entry name" value="Spermadhesin, CUB domain"/>
    <property type="match status" value="1"/>
</dbReference>
<feature type="non-terminal residue" evidence="4">
    <location>
        <position position="1"/>
    </location>
</feature>
<protein>
    <recommendedName>
        <fullName evidence="3">CUB domain-containing protein</fullName>
    </recommendedName>
</protein>
<evidence type="ECO:0000313" key="5">
    <source>
        <dbReference type="Proteomes" id="UP000678393"/>
    </source>
</evidence>
<keyword evidence="5" id="KW-1185">Reference proteome</keyword>
<evidence type="ECO:0000259" key="3">
    <source>
        <dbReference type="PROSITE" id="PS01180"/>
    </source>
</evidence>
<dbReference type="EMBL" id="CAJHNH020000009">
    <property type="protein sequence ID" value="CAG5114568.1"/>
    <property type="molecule type" value="Genomic_DNA"/>
</dbReference>
<comment type="caution">
    <text evidence="4">The sequence shown here is derived from an EMBL/GenBank/DDBJ whole genome shotgun (WGS) entry which is preliminary data.</text>
</comment>
<comment type="caution">
    <text evidence="2">Lacks conserved residue(s) required for the propagation of feature annotation.</text>
</comment>
<dbReference type="Pfam" id="PF00431">
    <property type="entry name" value="CUB"/>
    <property type="match status" value="1"/>
</dbReference>